<dbReference type="InParanoid" id="K5VUG0"/>
<dbReference type="GO" id="GO:0035673">
    <property type="term" value="F:oligopeptide transmembrane transporter activity"/>
    <property type="evidence" value="ECO:0007669"/>
    <property type="project" value="InterPro"/>
</dbReference>
<feature type="transmembrane region" description="Helical" evidence="7">
    <location>
        <begin position="415"/>
        <end position="437"/>
    </location>
</feature>
<name>K5VUG0_PHACS</name>
<feature type="transmembrane region" description="Helical" evidence="7">
    <location>
        <begin position="501"/>
        <end position="522"/>
    </location>
</feature>
<dbReference type="InterPro" id="IPR004813">
    <property type="entry name" value="OPT"/>
</dbReference>
<proteinExistence type="inferred from homology"/>
<keyword evidence="4 7" id="KW-0812">Transmembrane</keyword>
<dbReference type="InterPro" id="IPR006058">
    <property type="entry name" value="2Fe2S_fd_BS"/>
</dbReference>
<keyword evidence="3" id="KW-0813">Transport</keyword>
<dbReference type="NCBIfam" id="TIGR00728">
    <property type="entry name" value="OPT_sfam"/>
    <property type="match status" value="1"/>
</dbReference>
<evidence type="ECO:0000256" key="2">
    <source>
        <dbReference type="ARBA" id="ARBA00008807"/>
    </source>
</evidence>
<feature type="transmembrane region" description="Helical" evidence="7">
    <location>
        <begin position="90"/>
        <end position="116"/>
    </location>
</feature>
<protein>
    <recommendedName>
        <fullName evidence="10">Oligopeptide transporter</fullName>
    </recommendedName>
</protein>
<sequence>MALRRWISNYTRQRRPSVSSVDLRGIPSAEFTFKAVSLGLLIGCLLCFTNLYFGLQTGWISIMSLQSALIGFLMSKFFPKPITAQENIVIQTTAAATGTMPLAAGFVGILPALGLLDEARDGVPAIHLSWWSAIAWSLAVAFFGVFLSPPLRKRVIIEEQLAFPSGTATAQLISVLHDLPPPDTTVSRRRGYRELEHDDDAREPPTSPDVAEEGGLLEEAEAITAQPEGWSALIWSFAASGTMTLLAYFFPVVFSIPLFGRYLAQEWLWTFTPSLSYVGQGIIMGFPTTLSMSLGMLVGWGILSPISKRAGWAPGPVGDMTTGARGWILWVSLAIMCADSLVSLLPVIYEVIVEKLLPSALYYRLSNDTQDSGDKEFETEDRLVPMKWVWWGLGGSVTFGTILVWAVFGHEGITPWATVIGYVVGALLSVLGVRALGETDLNPVSGLGKISQLLFAWIQPGNVVANIIAGGVAEAGAQQAGDLMQDLKTGHLLHASPRAQFYGQLIGSTLSILVTSTAYSLYTKAYQIPGPSFPAPTAYVWLSLARLLRDGKLPEKSGAYMILFGLIFGIVAAFKTYAARKELYYVKWIPSGIAFAVGFLNTPSFSIARLIGGVAEYWYYKRMGGKEKGGIRLIIIASGFVLGEGVVSVISLVFRTWGIGVASCWGCIPGLCGGCPA</sequence>
<keyword evidence="9" id="KW-1185">Reference proteome</keyword>
<dbReference type="InterPro" id="IPR045035">
    <property type="entry name" value="YSL-like"/>
</dbReference>
<evidence type="ECO:0000256" key="4">
    <source>
        <dbReference type="ARBA" id="ARBA00022692"/>
    </source>
</evidence>
<keyword evidence="6 7" id="KW-0472">Membrane</keyword>
<evidence type="ECO:0000313" key="8">
    <source>
        <dbReference type="EMBL" id="EKM50430.1"/>
    </source>
</evidence>
<accession>K5VUG0</accession>
<dbReference type="EMBL" id="JH930478">
    <property type="protein sequence ID" value="EKM50430.1"/>
    <property type="molecule type" value="Genomic_DNA"/>
</dbReference>
<feature type="transmembrane region" description="Helical" evidence="7">
    <location>
        <begin position="558"/>
        <end position="577"/>
    </location>
</feature>
<dbReference type="PROSITE" id="PS00197">
    <property type="entry name" value="2FE2S_FER_1"/>
    <property type="match status" value="1"/>
</dbReference>
<dbReference type="Proteomes" id="UP000008370">
    <property type="component" value="Unassembled WGS sequence"/>
</dbReference>
<keyword evidence="5 7" id="KW-1133">Transmembrane helix</keyword>
<dbReference type="KEGG" id="pco:PHACADRAFT_263721"/>
<evidence type="ECO:0008006" key="10">
    <source>
        <dbReference type="Google" id="ProtNLM"/>
    </source>
</evidence>
<dbReference type="PANTHER" id="PTHR31645">
    <property type="entry name" value="OLIGOPEPTIDE TRANSPORTER YGL114W-RELATED"/>
    <property type="match status" value="1"/>
</dbReference>
<dbReference type="STRING" id="650164.K5VUG0"/>
<dbReference type="Pfam" id="PF03169">
    <property type="entry name" value="OPT"/>
    <property type="match status" value="1"/>
</dbReference>
<feature type="transmembrane region" description="Helical" evidence="7">
    <location>
        <begin position="589"/>
        <end position="612"/>
    </location>
</feature>
<dbReference type="AlphaFoldDB" id="K5VUG0"/>
<evidence type="ECO:0000256" key="1">
    <source>
        <dbReference type="ARBA" id="ARBA00004141"/>
    </source>
</evidence>
<evidence type="ECO:0000256" key="5">
    <source>
        <dbReference type="ARBA" id="ARBA00022989"/>
    </source>
</evidence>
<dbReference type="OrthoDB" id="627262at2759"/>
<dbReference type="GeneID" id="18918635"/>
<dbReference type="HOGENOM" id="CLU_010539_2_1_1"/>
<dbReference type="RefSeq" id="XP_007400702.1">
    <property type="nucleotide sequence ID" value="XM_007400640.1"/>
</dbReference>
<feature type="transmembrane region" description="Helical" evidence="7">
    <location>
        <begin position="284"/>
        <end position="306"/>
    </location>
</feature>
<feature type="transmembrane region" description="Helical" evidence="7">
    <location>
        <begin position="59"/>
        <end position="78"/>
    </location>
</feature>
<organism evidence="8 9">
    <name type="scientific">Phanerochaete carnosa (strain HHB-10118-sp)</name>
    <name type="common">White-rot fungus</name>
    <name type="synonym">Peniophora carnosa</name>
    <dbReference type="NCBI Taxonomy" id="650164"/>
    <lineage>
        <taxon>Eukaryota</taxon>
        <taxon>Fungi</taxon>
        <taxon>Dikarya</taxon>
        <taxon>Basidiomycota</taxon>
        <taxon>Agaricomycotina</taxon>
        <taxon>Agaricomycetes</taxon>
        <taxon>Polyporales</taxon>
        <taxon>Phanerochaetaceae</taxon>
        <taxon>Phanerochaete</taxon>
    </lineage>
</organism>
<reference evidence="8 9" key="1">
    <citation type="journal article" date="2012" name="BMC Genomics">
        <title>Comparative genomics of the white-rot fungi, Phanerochaete carnosa and P. chrysosporium, to elucidate the genetic basis of the distinct wood types they colonize.</title>
        <authorList>
            <person name="Suzuki H."/>
            <person name="MacDonald J."/>
            <person name="Syed K."/>
            <person name="Salamov A."/>
            <person name="Hori C."/>
            <person name="Aerts A."/>
            <person name="Henrissat B."/>
            <person name="Wiebenga A."/>
            <person name="vanKuyk P.A."/>
            <person name="Barry K."/>
            <person name="Lindquist E."/>
            <person name="LaButti K."/>
            <person name="Lapidus A."/>
            <person name="Lucas S."/>
            <person name="Coutinho P."/>
            <person name="Gong Y."/>
            <person name="Samejima M."/>
            <person name="Mahadevan R."/>
            <person name="Abou-Zaid M."/>
            <person name="de Vries R.P."/>
            <person name="Igarashi K."/>
            <person name="Yadav J.S."/>
            <person name="Grigoriev I.V."/>
            <person name="Master E.R."/>
        </authorList>
    </citation>
    <scope>NUCLEOTIDE SEQUENCE [LARGE SCALE GENOMIC DNA]</scope>
    <source>
        <strain evidence="8 9">HHB-10118-sp</strain>
    </source>
</reference>
<comment type="similarity">
    <text evidence="2">Belongs to the oligopeptide OPT transporter family.</text>
</comment>
<dbReference type="PANTHER" id="PTHR31645:SF0">
    <property type="entry name" value="OLIGOPEPTIDE TRANSPORTER YGL114W-RELATED"/>
    <property type="match status" value="1"/>
</dbReference>
<feature type="transmembrane region" description="Helical" evidence="7">
    <location>
        <begin position="128"/>
        <end position="147"/>
    </location>
</feature>
<feature type="transmembrane region" description="Helical" evidence="7">
    <location>
        <begin position="327"/>
        <end position="349"/>
    </location>
</feature>
<evidence type="ECO:0000256" key="7">
    <source>
        <dbReference type="SAM" id="Phobius"/>
    </source>
</evidence>
<evidence type="ECO:0000256" key="3">
    <source>
        <dbReference type="ARBA" id="ARBA00022448"/>
    </source>
</evidence>
<feature type="transmembrane region" description="Helical" evidence="7">
    <location>
        <begin position="633"/>
        <end position="654"/>
    </location>
</feature>
<feature type="transmembrane region" description="Helical" evidence="7">
    <location>
        <begin position="31"/>
        <end position="53"/>
    </location>
</feature>
<evidence type="ECO:0000256" key="6">
    <source>
        <dbReference type="ARBA" id="ARBA00023136"/>
    </source>
</evidence>
<dbReference type="GO" id="GO:0000329">
    <property type="term" value="C:fungal-type vacuole membrane"/>
    <property type="evidence" value="ECO:0007669"/>
    <property type="project" value="TreeGrafter"/>
</dbReference>
<evidence type="ECO:0000313" key="9">
    <source>
        <dbReference type="Proteomes" id="UP000008370"/>
    </source>
</evidence>
<gene>
    <name evidence="8" type="ORF">PHACADRAFT_263721</name>
</gene>
<feature type="transmembrane region" description="Helical" evidence="7">
    <location>
        <begin position="388"/>
        <end position="408"/>
    </location>
</feature>
<dbReference type="GO" id="GO:0051537">
    <property type="term" value="F:2 iron, 2 sulfur cluster binding"/>
    <property type="evidence" value="ECO:0007669"/>
    <property type="project" value="InterPro"/>
</dbReference>
<comment type="subcellular location">
    <subcellularLocation>
        <location evidence="1">Membrane</location>
        <topology evidence="1">Multi-pass membrane protein</topology>
    </subcellularLocation>
</comment>